<evidence type="ECO:0000256" key="4">
    <source>
        <dbReference type="ARBA" id="ARBA00022989"/>
    </source>
</evidence>
<dbReference type="PANTHER" id="PTHR12677">
    <property type="entry name" value="GOLGI APPARATUS MEMBRANE PROTEIN TVP38-RELATED"/>
    <property type="match status" value="1"/>
</dbReference>
<reference evidence="8 9" key="1">
    <citation type="submission" date="2019-02" db="EMBL/GenBank/DDBJ databases">
        <title>Deep-cultivation of Planctomycetes and their phenomic and genomic characterization uncovers novel biology.</title>
        <authorList>
            <person name="Wiegand S."/>
            <person name="Jogler M."/>
            <person name="Boedeker C."/>
            <person name="Pinto D."/>
            <person name="Vollmers J."/>
            <person name="Rivas-Marin E."/>
            <person name="Kohn T."/>
            <person name="Peeters S.H."/>
            <person name="Heuer A."/>
            <person name="Rast P."/>
            <person name="Oberbeckmann S."/>
            <person name="Bunk B."/>
            <person name="Jeske O."/>
            <person name="Meyerdierks A."/>
            <person name="Storesund J.E."/>
            <person name="Kallscheuer N."/>
            <person name="Luecker S."/>
            <person name="Lage O.M."/>
            <person name="Pohl T."/>
            <person name="Merkel B.J."/>
            <person name="Hornburger P."/>
            <person name="Mueller R.-W."/>
            <person name="Bruemmer F."/>
            <person name="Labrenz M."/>
            <person name="Spormann A.M."/>
            <person name="Op den Camp H."/>
            <person name="Overmann J."/>
            <person name="Amann R."/>
            <person name="Jetten M.S.M."/>
            <person name="Mascher T."/>
            <person name="Medema M.H."/>
            <person name="Devos D.P."/>
            <person name="Kaster A.-K."/>
            <person name="Ovreas L."/>
            <person name="Rohde M."/>
            <person name="Galperin M.Y."/>
            <person name="Jogler C."/>
        </authorList>
    </citation>
    <scope>NUCLEOTIDE SEQUENCE [LARGE SCALE GENOMIC DNA]</scope>
    <source>
        <strain evidence="8 9">Pla163</strain>
    </source>
</reference>
<accession>A0A518CY75</accession>
<feature type="transmembrane region" description="Helical" evidence="6">
    <location>
        <begin position="229"/>
        <end position="247"/>
    </location>
</feature>
<dbReference type="InterPro" id="IPR032816">
    <property type="entry name" value="VTT_dom"/>
</dbReference>
<name>A0A518CY75_9BACT</name>
<dbReference type="OrthoDB" id="526867at2"/>
<dbReference type="PANTHER" id="PTHR12677:SF59">
    <property type="entry name" value="GOLGI APPARATUS MEMBRANE PROTEIN TVP38-RELATED"/>
    <property type="match status" value="1"/>
</dbReference>
<keyword evidence="5 6" id="KW-0472">Membrane</keyword>
<evidence type="ECO:0000256" key="5">
    <source>
        <dbReference type="ARBA" id="ARBA00023136"/>
    </source>
</evidence>
<feature type="transmembrane region" description="Helical" evidence="6">
    <location>
        <begin position="173"/>
        <end position="192"/>
    </location>
</feature>
<dbReference type="InterPro" id="IPR015414">
    <property type="entry name" value="TMEM64"/>
</dbReference>
<dbReference type="RefSeq" id="WP_145185225.1">
    <property type="nucleotide sequence ID" value="NZ_CP036290.1"/>
</dbReference>
<feature type="domain" description="VTT" evidence="7">
    <location>
        <begin position="89"/>
        <end position="210"/>
    </location>
</feature>
<dbReference type="Pfam" id="PF09335">
    <property type="entry name" value="VTT_dom"/>
    <property type="match status" value="1"/>
</dbReference>
<keyword evidence="9" id="KW-1185">Reference proteome</keyword>
<organism evidence="8 9">
    <name type="scientific">Rohdeia mirabilis</name>
    <dbReference type="NCBI Taxonomy" id="2528008"/>
    <lineage>
        <taxon>Bacteria</taxon>
        <taxon>Pseudomonadati</taxon>
        <taxon>Planctomycetota</taxon>
        <taxon>Planctomycetia</taxon>
        <taxon>Planctomycetia incertae sedis</taxon>
        <taxon>Rohdeia</taxon>
    </lineage>
</organism>
<evidence type="ECO:0000313" key="9">
    <source>
        <dbReference type="Proteomes" id="UP000319342"/>
    </source>
</evidence>
<evidence type="ECO:0000256" key="2">
    <source>
        <dbReference type="ARBA" id="ARBA00022475"/>
    </source>
</evidence>
<dbReference type="GO" id="GO:0005886">
    <property type="term" value="C:plasma membrane"/>
    <property type="evidence" value="ECO:0007669"/>
    <property type="project" value="UniProtKB-SubCell"/>
</dbReference>
<sequence length="277" mass="27827">MTVEDERAAATPAVEAPPSAVVPATAFRVQDLGRTGVLAVVWTIMPALSTIFLVAYLGDLSDWFVAQGANGPLLYGAAFAIVAGLGFAPTYSLSFLAGWAFGFGVGTTTALGALLGAALVGFVVAHLVSSAHARSLIGRYPKAEAIRRALVGRGAWRSAGVVALLRVPPNSPFSLTNLVLGASGVGALPYVFGSLAGLAPRTAIYVGLGAAAAADGAQDLGEALSNGPGWPVVVGGIVVVLVVLNLIGKIAQRALESITAEDLAAAGAEQRDGGEPS</sequence>
<evidence type="ECO:0000313" key="8">
    <source>
        <dbReference type="EMBL" id="QDU84174.1"/>
    </source>
</evidence>
<feature type="transmembrane region" description="Helical" evidence="6">
    <location>
        <begin position="99"/>
        <end position="128"/>
    </location>
</feature>
<keyword evidence="3 6" id="KW-0812">Transmembrane</keyword>
<evidence type="ECO:0000256" key="3">
    <source>
        <dbReference type="ARBA" id="ARBA00022692"/>
    </source>
</evidence>
<dbReference type="Proteomes" id="UP000319342">
    <property type="component" value="Chromosome"/>
</dbReference>
<feature type="transmembrane region" description="Helical" evidence="6">
    <location>
        <begin position="37"/>
        <end position="60"/>
    </location>
</feature>
<gene>
    <name evidence="8" type="ORF">Pla163_12790</name>
</gene>
<protein>
    <recommendedName>
        <fullName evidence="6">TVP38/TMEM64 family membrane protein</fullName>
    </recommendedName>
</protein>
<evidence type="ECO:0000259" key="7">
    <source>
        <dbReference type="Pfam" id="PF09335"/>
    </source>
</evidence>
<evidence type="ECO:0000256" key="1">
    <source>
        <dbReference type="ARBA" id="ARBA00004651"/>
    </source>
</evidence>
<dbReference type="AlphaFoldDB" id="A0A518CY75"/>
<comment type="subcellular location">
    <subcellularLocation>
        <location evidence="1 6">Cell membrane</location>
        <topology evidence="1 6">Multi-pass membrane protein</topology>
    </subcellularLocation>
</comment>
<proteinExistence type="inferred from homology"/>
<comment type="similarity">
    <text evidence="6">Belongs to the TVP38/TMEM64 family.</text>
</comment>
<keyword evidence="4 6" id="KW-1133">Transmembrane helix</keyword>
<keyword evidence="2 6" id="KW-1003">Cell membrane</keyword>
<dbReference type="EMBL" id="CP036290">
    <property type="protein sequence ID" value="QDU84174.1"/>
    <property type="molecule type" value="Genomic_DNA"/>
</dbReference>
<feature type="transmembrane region" description="Helical" evidence="6">
    <location>
        <begin position="72"/>
        <end position="93"/>
    </location>
</feature>
<evidence type="ECO:0000256" key="6">
    <source>
        <dbReference type="RuleBase" id="RU366058"/>
    </source>
</evidence>